<name>A0ACC7P208_9BACL</name>
<gene>
    <name evidence="1" type="ORF">ACI1P1_22550</name>
</gene>
<sequence>MTRLEVLEMLADLKISHQIIDHPAAYTVEEMDDLALPDTHQIAKNLFLRDDKKQHYYLVSIQKDKTVNLKTLRSLLGTRPLSFASEEELSAYLGLKKGAVTPFGLLNDVEQKTCFVLDQDLLMLPRIGVHPNENTATVWLPPEDLVTIMESRGKLVRTVHV</sequence>
<dbReference type="EMBL" id="JBJURJ010000016">
    <property type="protein sequence ID" value="MFM9331078.1"/>
    <property type="molecule type" value="Genomic_DNA"/>
</dbReference>
<dbReference type="Proteomes" id="UP001631969">
    <property type="component" value="Unassembled WGS sequence"/>
</dbReference>
<organism evidence="1 2">
    <name type="scientific">Paenibacillus mesotrionivorans</name>
    <dbReference type="NCBI Taxonomy" id="3160968"/>
    <lineage>
        <taxon>Bacteria</taxon>
        <taxon>Bacillati</taxon>
        <taxon>Bacillota</taxon>
        <taxon>Bacilli</taxon>
        <taxon>Bacillales</taxon>
        <taxon>Paenibacillaceae</taxon>
        <taxon>Paenibacillus</taxon>
    </lineage>
</organism>
<accession>A0ACC7P208</accession>
<keyword evidence="2" id="KW-1185">Reference proteome</keyword>
<proteinExistence type="predicted"/>
<protein>
    <submittedName>
        <fullName evidence="1">Prolyl-tRNA synthetase associated domain-containing protein</fullName>
    </submittedName>
</protein>
<reference evidence="1" key="1">
    <citation type="submission" date="2024-12" db="EMBL/GenBank/DDBJ databases">
        <authorList>
            <person name="Wu N."/>
        </authorList>
    </citation>
    <scope>NUCLEOTIDE SEQUENCE</scope>
    <source>
        <strain evidence="1">P15</strain>
    </source>
</reference>
<evidence type="ECO:0000313" key="2">
    <source>
        <dbReference type="Proteomes" id="UP001631969"/>
    </source>
</evidence>
<comment type="caution">
    <text evidence="1">The sequence shown here is derived from an EMBL/GenBank/DDBJ whole genome shotgun (WGS) entry which is preliminary data.</text>
</comment>
<evidence type="ECO:0000313" key="1">
    <source>
        <dbReference type="EMBL" id="MFM9331078.1"/>
    </source>
</evidence>